<reference evidence="4 5" key="1">
    <citation type="submission" date="2016-07" db="EMBL/GenBank/DDBJ databases">
        <title>Pervasive Adenine N6-methylation of Active Genes in Fungi.</title>
        <authorList>
            <consortium name="DOE Joint Genome Institute"/>
            <person name="Mondo S.J."/>
            <person name="Dannebaum R.O."/>
            <person name="Kuo R.C."/>
            <person name="Labutti K."/>
            <person name="Haridas S."/>
            <person name="Kuo A."/>
            <person name="Salamov A."/>
            <person name="Ahrendt S.R."/>
            <person name="Lipzen A."/>
            <person name="Sullivan W."/>
            <person name="Andreopoulos W.B."/>
            <person name="Clum A."/>
            <person name="Lindquist E."/>
            <person name="Daum C."/>
            <person name="Ramamoorthy G.K."/>
            <person name="Gryganskyi A."/>
            <person name="Culley D."/>
            <person name="Magnuson J.K."/>
            <person name="James T.Y."/>
            <person name="O'Malley M.A."/>
            <person name="Stajich J.E."/>
            <person name="Spatafora J.W."/>
            <person name="Visel A."/>
            <person name="Grigoriev I.V."/>
        </authorList>
    </citation>
    <scope>NUCLEOTIDE SEQUENCE [LARGE SCALE GENOMIC DNA]</scope>
    <source>
        <strain evidence="4 5">12-1054</strain>
    </source>
</reference>
<feature type="chain" id="PRO_5012485983" description="Yeast cell wall synthesis Kre9/Knh1-like N-terminal domain-containing protein" evidence="2">
    <location>
        <begin position="19"/>
        <end position="240"/>
    </location>
</feature>
<dbReference type="OrthoDB" id="5316007at2759"/>
<keyword evidence="1 2" id="KW-0732">Signal</keyword>
<proteinExistence type="predicted"/>
<feature type="signal peptide" evidence="2">
    <location>
        <begin position="1"/>
        <end position="18"/>
    </location>
</feature>
<dbReference type="OMA" id="IQFVNVA"/>
<gene>
    <name evidence="4" type="ORF">BCR37DRAFT_381795</name>
</gene>
<dbReference type="Pfam" id="PF10342">
    <property type="entry name" value="Kre9_KNH"/>
    <property type="match status" value="1"/>
</dbReference>
<name>A0A1Y2F618_PROLT</name>
<dbReference type="STRING" id="56484.A0A1Y2F618"/>
<protein>
    <recommendedName>
        <fullName evidence="3">Yeast cell wall synthesis Kre9/Knh1-like N-terminal domain-containing protein</fullName>
    </recommendedName>
</protein>
<evidence type="ECO:0000259" key="3">
    <source>
        <dbReference type="Pfam" id="PF10342"/>
    </source>
</evidence>
<feature type="domain" description="Yeast cell wall synthesis Kre9/Knh1-like N-terminal" evidence="3">
    <location>
        <begin position="23"/>
        <end position="111"/>
    </location>
</feature>
<sequence length="240" mass="21723">MFSTLLSLSVAAFTAVSALSVTSPSLGQSIPQTADLAVTWATVSSDQQSFNIQLALSTDSGNARTLTTNVSPSTNGFTTPASAFSPGNYTVNLVGNSQTSSGVLAQSGWFLITAAQVQSSSSAGASAGGAAAASSATAGSGASASAGAGAGAGASAASGASGATSAAASAASGAAASGSAVSLGSGTVSGSTLGASAASSAASRASTAAGSATSRAAGAAITAAVGTLGGLVAGAVALVL</sequence>
<dbReference type="Proteomes" id="UP000193685">
    <property type="component" value="Unassembled WGS sequence"/>
</dbReference>
<dbReference type="AlphaFoldDB" id="A0A1Y2F618"/>
<evidence type="ECO:0000313" key="4">
    <source>
        <dbReference type="EMBL" id="ORY78934.1"/>
    </source>
</evidence>
<dbReference type="EMBL" id="MCFI01000016">
    <property type="protein sequence ID" value="ORY78934.1"/>
    <property type="molecule type" value="Genomic_DNA"/>
</dbReference>
<dbReference type="GeneID" id="63786355"/>
<keyword evidence="5" id="KW-1185">Reference proteome</keyword>
<comment type="caution">
    <text evidence="4">The sequence shown here is derived from an EMBL/GenBank/DDBJ whole genome shotgun (WGS) entry which is preliminary data.</text>
</comment>
<evidence type="ECO:0000313" key="5">
    <source>
        <dbReference type="Proteomes" id="UP000193685"/>
    </source>
</evidence>
<dbReference type="RefSeq" id="XP_040723566.1">
    <property type="nucleotide sequence ID" value="XM_040869756.1"/>
</dbReference>
<evidence type="ECO:0000256" key="2">
    <source>
        <dbReference type="SAM" id="SignalP"/>
    </source>
</evidence>
<dbReference type="InterPro" id="IPR018466">
    <property type="entry name" value="Kre9/Knh1-like_N"/>
</dbReference>
<organism evidence="4 5">
    <name type="scientific">Protomyces lactucae-debilis</name>
    <dbReference type="NCBI Taxonomy" id="2754530"/>
    <lineage>
        <taxon>Eukaryota</taxon>
        <taxon>Fungi</taxon>
        <taxon>Dikarya</taxon>
        <taxon>Ascomycota</taxon>
        <taxon>Taphrinomycotina</taxon>
        <taxon>Taphrinomycetes</taxon>
        <taxon>Taphrinales</taxon>
        <taxon>Protomycetaceae</taxon>
        <taxon>Protomyces</taxon>
    </lineage>
</organism>
<evidence type="ECO:0000256" key="1">
    <source>
        <dbReference type="ARBA" id="ARBA00022729"/>
    </source>
</evidence>
<accession>A0A1Y2F618</accession>